<keyword evidence="4 8" id="KW-0472">Membrane</keyword>
<evidence type="ECO:0000256" key="6">
    <source>
        <dbReference type="ARBA" id="ARBA00023237"/>
    </source>
</evidence>
<dbReference type="SUPFAM" id="SSF74748">
    <property type="entry name" value="Variable surface antigen VlsE"/>
    <property type="match status" value="2"/>
</dbReference>
<protein>
    <recommendedName>
        <fullName evidence="8">Variable large protein</fullName>
    </recommendedName>
</protein>
<organism evidence="10 11">
    <name type="scientific">Borreliella burgdorferi 118a</name>
    <dbReference type="NCBI Taxonomy" id="476210"/>
    <lineage>
        <taxon>Bacteria</taxon>
        <taxon>Pseudomonadati</taxon>
        <taxon>Spirochaetota</taxon>
        <taxon>Spirochaetia</taxon>
        <taxon>Spirochaetales</taxon>
        <taxon>Borreliaceae</taxon>
        <taxon>Borreliella</taxon>
    </lineage>
</organism>
<dbReference type="EMBL" id="CP001530">
    <property type="protein sequence ID" value="ACN92777.1"/>
    <property type="molecule type" value="Genomic_DNA"/>
</dbReference>
<evidence type="ECO:0000313" key="10">
    <source>
        <dbReference type="EMBL" id="ACN92777.1"/>
    </source>
</evidence>
<comment type="function">
    <text evidence="1 8">The Vlp and Vsp proteins are antigenically distinct proteins, only one vlp or vsp gene is transcriptionally active at any one time. Switching between these genes is a mechanism of host immune response evasion.</text>
</comment>
<keyword evidence="3" id="KW-0732">Signal</keyword>
<keyword evidence="6 8" id="KW-0998">Cell outer membrane</keyword>
<dbReference type="Proteomes" id="UP000006208">
    <property type="component" value="Plasmid 118a_lp32-3"/>
</dbReference>
<evidence type="ECO:0000256" key="2">
    <source>
        <dbReference type="ARBA" id="ARBA00004459"/>
    </source>
</evidence>
<accession>A0A7U3YB20</accession>
<evidence type="ECO:0000256" key="5">
    <source>
        <dbReference type="ARBA" id="ARBA00023139"/>
    </source>
</evidence>
<proteinExistence type="predicted"/>
<evidence type="ECO:0000256" key="3">
    <source>
        <dbReference type="ARBA" id="ARBA00022729"/>
    </source>
</evidence>
<reference evidence="10 11" key="1">
    <citation type="journal article" date="2011" name="J. Bacteriol.">
        <title>Whole-genome sequences of thirteen isolates of Borrelia burgdorferi.</title>
        <authorList>
            <person name="Schutzer S.E."/>
            <person name="Fraser-Liggett C.M."/>
            <person name="Casjens S.R."/>
            <person name="Qiu W.G."/>
            <person name="Dunn J.J."/>
            <person name="Mongodin E.F."/>
            <person name="Luft B.J."/>
        </authorList>
    </citation>
    <scope>NUCLEOTIDE SEQUENCE [LARGE SCALE GENOMIC DNA]</scope>
    <source>
        <strain evidence="10 11">118a</strain>
        <plasmid evidence="10 11">118a_lp32-3</plasmid>
    </source>
</reference>
<keyword evidence="10" id="KW-0614">Plasmid</keyword>
<sequence length="230" mass="21572">MIEAAGGEVKIGEVGTAANKGAAADQESVNGIADGMKEIVDAGGKDALKAAGAAAAGGGGDNAGAGKLFGGAAGADGASDNDIGKAAAAVNAVSGEQILKAIVDAAAGGNKVGAAAGAADNPIAAAIGTNDAQGGGADFGAGGKDALKAAAVGGDKVGKAAGAATNPIAAAIGTNAQGADFAGGMQNSSEKIAAAIVLRGMAKDGKFSLADHNNNDQKAKVKSVVHQRRW</sequence>
<comment type="subcellular location">
    <subcellularLocation>
        <location evidence="2 8">Cell outer membrane</location>
        <topology evidence="2 8">Lipid-anchor</topology>
    </subcellularLocation>
</comment>
<evidence type="ECO:0000256" key="4">
    <source>
        <dbReference type="ARBA" id="ARBA00023136"/>
    </source>
</evidence>
<dbReference type="InterPro" id="IPR000680">
    <property type="entry name" value="Borrelia_lipo"/>
</dbReference>
<dbReference type="AlphaFoldDB" id="A0A7U3YB20"/>
<evidence type="ECO:0000256" key="1">
    <source>
        <dbReference type="ARBA" id="ARBA00003932"/>
    </source>
</evidence>
<dbReference type="Pfam" id="PF00921">
    <property type="entry name" value="Lipoprotein_2"/>
    <property type="match status" value="1"/>
</dbReference>
<geneLocation type="plasmid" evidence="10 11">
    <name>118a_lp32-3</name>
</geneLocation>
<evidence type="ECO:0000313" key="11">
    <source>
        <dbReference type="Proteomes" id="UP000006208"/>
    </source>
</evidence>
<evidence type="ECO:0000256" key="8">
    <source>
        <dbReference type="RuleBase" id="RU363105"/>
    </source>
</evidence>
<feature type="compositionally biased region" description="Basic residues" evidence="9">
    <location>
        <begin position="220"/>
        <end position="230"/>
    </location>
</feature>
<keyword evidence="5 8" id="KW-0564">Palmitate</keyword>
<feature type="region of interest" description="Disordered" evidence="9">
    <location>
        <begin position="209"/>
        <end position="230"/>
    </location>
</feature>
<keyword evidence="7 8" id="KW-0449">Lipoprotein</keyword>
<dbReference type="GO" id="GO:0009279">
    <property type="term" value="C:cell outer membrane"/>
    <property type="evidence" value="ECO:0007669"/>
    <property type="project" value="UniProtKB-SubCell"/>
</dbReference>
<evidence type="ECO:0000256" key="7">
    <source>
        <dbReference type="ARBA" id="ARBA00023288"/>
    </source>
</evidence>
<gene>
    <name evidence="10" type="ORF">BBU118A_S26</name>
</gene>
<evidence type="ECO:0000256" key="9">
    <source>
        <dbReference type="SAM" id="MobiDB-lite"/>
    </source>
</evidence>
<name>A0A7U3YB20_BORBG</name>